<dbReference type="AlphaFoldDB" id="A0A7J7DXP0"/>
<dbReference type="InterPro" id="IPR036770">
    <property type="entry name" value="Ankyrin_rpt-contain_sf"/>
</dbReference>
<dbReference type="InterPro" id="IPR026961">
    <property type="entry name" value="PGG_dom"/>
</dbReference>
<dbReference type="GO" id="GO:0016020">
    <property type="term" value="C:membrane"/>
    <property type="evidence" value="ECO:0007669"/>
    <property type="project" value="TreeGrafter"/>
</dbReference>
<dbReference type="SUPFAM" id="SSF48403">
    <property type="entry name" value="Ankyrin repeat"/>
    <property type="match status" value="2"/>
</dbReference>
<feature type="domain" description="PGG" evidence="3">
    <location>
        <begin position="440"/>
        <end position="554"/>
    </location>
</feature>
<keyword evidence="5" id="KW-1185">Reference proteome</keyword>
<dbReference type="Proteomes" id="UP000593562">
    <property type="component" value="Unassembled WGS sequence"/>
</dbReference>
<evidence type="ECO:0000313" key="5">
    <source>
        <dbReference type="Proteomes" id="UP000593562"/>
    </source>
</evidence>
<comment type="caution">
    <text evidence="4">The sequence shown here is derived from an EMBL/GenBank/DDBJ whole genome shotgun (WGS) entry which is preliminary data.</text>
</comment>
<evidence type="ECO:0000313" key="4">
    <source>
        <dbReference type="EMBL" id="KAF5751148.1"/>
    </source>
</evidence>
<evidence type="ECO:0000256" key="1">
    <source>
        <dbReference type="PROSITE-ProRule" id="PRU00023"/>
    </source>
</evidence>
<sequence>MAGTRRHYTEYLGLYKATLEGDWTEADRIHNSDPLAFTAHITCKFEVPLHIAAGTGRNLHFLKELVQRMSERELELGDSFGSTALHLASIAGNTEAARILVSKNSRLLILRNCIDDTPLHCAAEHGHEDTVRFLLPKTENLDPTVFAGEVGVNLVNHLFTADLYGIARYVLEMYPNLGLERDRNGKTALETLAERPHAFPSGSQLGYCRRLVYKSIYVDGGSVELSSGITDEENQTGCGTWCVDAKHISPIWKNFSCKFRRFGLIKHSYDSKLMHKHALEIVRQICDETAKLTGLTPESLLRNPLLKAARMGIHEIATMIIKAYPYSVWLCDDDNQNIFHLAVLHRQENVFNLLYQMSMQKSFATRSTDHYGNNILHLAGKLAPSKRILGAALQMQRELQWFKEVEKVIQPSFIENKNRTGKTPRMVFTEEHRELVKEGEKWMKDTASSYTFVAALVATVVFASAFTVPGGNNSDKGIPIFLNNLSFMVFAASDAIALFSSSTSVLMFLGILTSRYAEEDFLKSLPMRLSIGLVSLFISITSMLIAFSASMYIVLSHQSGFVLIPIVLLAVFPASLFAWLQFPLLVEIVLLTNGPSVFGQQSKEIIY</sequence>
<dbReference type="OrthoDB" id="1925304at2759"/>
<dbReference type="InterPro" id="IPR002110">
    <property type="entry name" value="Ankyrin_rpt"/>
</dbReference>
<dbReference type="PANTHER" id="PTHR24177">
    <property type="entry name" value="CASKIN"/>
    <property type="match status" value="1"/>
</dbReference>
<dbReference type="Gene3D" id="1.25.40.20">
    <property type="entry name" value="Ankyrin repeat-containing domain"/>
    <property type="match status" value="2"/>
</dbReference>
<name>A0A7J7DXP0_TRIWF</name>
<feature type="transmembrane region" description="Helical" evidence="2">
    <location>
        <begin position="487"/>
        <end position="512"/>
    </location>
</feature>
<feature type="repeat" description="ANK" evidence="1">
    <location>
        <begin position="80"/>
        <end position="112"/>
    </location>
</feature>
<dbReference type="EMBL" id="JAAARO010000002">
    <property type="protein sequence ID" value="KAF5751148.1"/>
    <property type="molecule type" value="Genomic_DNA"/>
</dbReference>
<accession>A0A7J7DXP0</accession>
<keyword evidence="2" id="KW-0812">Transmembrane</keyword>
<keyword evidence="2" id="KW-1133">Transmembrane helix</keyword>
<organism evidence="4 5">
    <name type="scientific">Tripterygium wilfordii</name>
    <name type="common">Thunder God vine</name>
    <dbReference type="NCBI Taxonomy" id="458696"/>
    <lineage>
        <taxon>Eukaryota</taxon>
        <taxon>Viridiplantae</taxon>
        <taxon>Streptophyta</taxon>
        <taxon>Embryophyta</taxon>
        <taxon>Tracheophyta</taxon>
        <taxon>Spermatophyta</taxon>
        <taxon>Magnoliopsida</taxon>
        <taxon>eudicotyledons</taxon>
        <taxon>Gunneridae</taxon>
        <taxon>Pentapetalae</taxon>
        <taxon>rosids</taxon>
        <taxon>fabids</taxon>
        <taxon>Celastrales</taxon>
        <taxon>Celastraceae</taxon>
        <taxon>Tripterygium</taxon>
    </lineage>
</organism>
<dbReference type="SMART" id="SM00248">
    <property type="entry name" value="ANK"/>
    <property type="match status" value="4"/>
</dbReference>
<dbReference type="Pfam" id="PF13962">
    <property type="entry name" value="PGG"/>
    <property type="match status" value="1"/>
</dbReference>
<protein>
    <submittedName>
        <fullName evidence="4">Putative ankyrin repeat-containing protein</fullName>
    </submittedName>
</protein>
<evidence type="ECO:0000256" key="2">
    <source>
        <dbReference type="SAM" id="Phobius"/>
    </source>
</evidence>
<dbReference type="Pfam" id="PF12796">
    <property type="entry name" value="Ank_2"/>
    <property type="match status" value="1"/>
</dbReference>
<feature type="transmembrane region" description="Helical" evidence="2">
    <location>
        <begin position="561"/>
        <end position="580"/>
    </location>
</feature>
<dbReference type="PANTHER" id="PTHR24177:SF292">
    <property type="entry name" value="ANKYRIN REPEAT FAMILY PROTEIN-RELATED"/>
    <property type="match status" value="1"/>
</dbReference>
<evidence type="ECO:0000259" key="3">
    <source>
        <dbReference type="Pfam" id="PF13962"/>
    </source>
</evidence>
<dbReference type="PROSITE" id="PS50297">
    <property type="entry name" value="ANK_REP_REGION"/>
    <property type="match status" value="2"/>
</dbReference>
<reference evidence="4 5" key="1">
    <citation type="journal article" date="2020" name="Nat. Commun.">
        <title>Genome of Tripterygium wilfordii and identification of cytochrome P450 involved in triptolide biosynthesis.</title>
        <authorList>
            <person name="Tu L."/>
            <person name="Su P."/>
            <person name="Zhang Z."/>
            <person name="Gao L."/>
            <person name="Wang J."/>
            <person name="Hu T."/>
            <person name="Zhou J."/>
            <person name="Zhang Y."/>
            <person name="Zhao Y."/>
            <person name="Liu Y."/>
            <person name="Song Y."/>
            <person name="Tong Y."/>
            <person name="Lu Y."/>
            <person name="Yang J."/>
            <person name="Xu C."/>
            <person name="Jia M."/>
            <person name="Peters R.J."/>
            <person name="Huang L."/>
            <person name="Gao W."/>
        </authorList>
    </citation>
    <scope>NUCLEOTIDE SEQUENCE [LARGE SCALE GENOMIC DNA]</scope>
    <source>
        <strain evidence="5">cv. XIE 37</strain>
        <tissue evidence="4">Leaf</tissue>
    </source>
</reference>
<dbReference type="PROSITE" id="PS50088">
    <property type="entry name" value="ANK_REPEAT"/>
    <property type="match status" value="2"/>
</dbReference>
<feature type="repeat" description="ANK" evidence="1">
    <location>
        <begin position="114"/>
        <end position="142"/>
    </location>
</feature>
<feature type="transmembrane region" description="Helical" evidence="2">
    <location>
        <begin position="447"/>
        <end position="467"/>
    </location>
</feature>
<feature type="transmembrane region" description="Helical" evidence="2">
    <location>
        <begin position="533"/>
        <end position="555"/>
    </location>
</feature>
<proteinExistence type="predicted"/>
<dbReference type="InParanoid" id="A0A7J7DXP0"/>
<keyword evidence="1" id="KW-0040">ANK repeat</keyword>
<gene>
    <name evidence="4" type="ORF">HS088_TW02G00158</name>
</gene>
<keyword evidence="2" id="KW-0472">Membrane</keyword>